<accession>A0A644WGP5</accession>
<protein>
    <recommendedName>
        <fullName evidence="1">Endonuclease/exonuclease/phosphatase domain-containing protein</fullName>
    </recommendedName>
</protein>
<reference evidence="2" key="1">
    <citation type="submission" date="2019-08" db="EMBL/GenBank/DDBJ databases">
        <authorList>
            <person name="Kucharzyk K."/>
            <person name="Murdoch R.W."/>
            <person name="Higgins S."/>
            <person name="Loffler F."/>
        </authorList>
    </citation>
    <scope>NUCLEOTIDE SEQUENCE</scope>
</reference>
<dbReference type="InterPro" id="IPR050410">
    <property type="entry name" value="CCR4/nocturin_mRNA_transcr"/>
</dbReference>
<feature type="domain" description="Endonuclease/exonuclease/phosphatase" evidence="1">
    <location>
        <begin position="26"/>
        <end position="268"/>
    </location>
</feature>
<dbReference type="PANTHER" id="PTHR12121:SF36">
    <property type="entry name" value="ENDONUCLEASE_EXONUCLEASE_PHOSPHATASE DOMAIN-CONTAINING PROTEIN"/>
    <property type="match status" value="1"/>
</dbReference>
<dbReference type="AlphaFoldDB" id="A0A644WGP5"/>
<evidence type="ECO:0000313" key="2">
    <source>
        <dbReference type="EMBL" id="MPM02942.1"/>
    </source>
</evidence>
<dbReference type="Pfam" id="PF03372">
    <property type="entry name" value="Exo_endo_phos"/>
    <property type="match status" value="1"/>
</dbReference>
<dbReference type="PANTHER" id="PTHR12121">
    <property type="entry name" value="CARBON CATABOLITE REPRESSOR PROTEIN 4"/>
    <property type="match status" value="1"/>
</dbReference>
<proteinExistence type="predicted"/>
<dbReference type="Gene3D" id="3.60.10.10">
    <property type="entry name" value="Endonuclease/exonuclease/phosphatase"/>
    <property type="match status" value="1"/>
</dbReference>
<dbReference type="SUPFAM" id="SSF56219">
    <property type="entry name" value="DNase I-like"/>
    <property type="match status" value="1"/>
</dbReference>
<dbReference type="InterPro" id="IPR036691">
    <property type="entry name" value="Endo/exonu/phosph_ase_sf"/>
</dbReference>
<gene>
    <name evidence="2" type="ORF">SDC9_49201</name>
</gene>
<sequence length="277" mass="31576">MKKLLCVLIAFQLMSIISVAQKLTTMTFNIRYNNPADGENSWDNRKDDVVKLFGHYNPAIFGIQEGLFDQVTYLKEHLGKYNYIGVGREDGATKGEFAAIFYDTTEYELVKQRTFWLSDTPDTVSVGWDAALERICTYGLFRQINSGKYIMVFNTHFDHIGMLARTKSAQMLVRAATELTRDQIPVIIMGDFNCGPESESFQIIKSKYPEASGISQTPLYGPQGTFNNFEPTNDVKERIDFVFAAKLKVLSVTHIDDRRNNNKVISDHYPVMVEVEF</sequence>
<name>A0A644WGP5_9ZZZZ</name>
<comment type="caution">
    <text evidence="2">The sequence shown here is derived from an EMBL/GenBank/DDBJ whole genome shotgun (WGS) entry which is preliminary data.</text>
</comment>
<dbReference type="EMBL" id="VSSQ01000910">
    <property type="protein sequence ID" value="MPM02942.1"/>
    <property type="molecule type" value="Genomic_DNA"/>
</dbReference>
<evidence type="ECO:0000259" key="1">
    <source>
        <dbReference type="Pfam" id="PF03372"/>
    </source>
</evidence>
<organism evidence="2">
    <name type="scientific">bioreactor metagenome</name>
    <dbReference type="NCBI Taxonomy" id="1076179"/>
    <lineage>
        <taxon>unclassified sequences</taxon>
        <taxon>metagenomes</taxon>
        <taxon>ecological metagenomes</taxon>
    </lineage>
</organism>
<dbReference type="InterPro" id="IPR005135">
    <property type="entry name" value="Endo/exonuclease/phosphatase"/>
</dbReference>
<dbReference type="GO" id="GO:0000175">
    <property type="term" value="F:3'-5'-RNA exonuclease activity"/>
    <property type="evidence" value="ECO:0007669"/>
    <property type="project" value="TreeGrafter"/>
</dbReference>
<dbReference type="CDD" id="cd09083">
    <property type="entry name" value="EEP-1"/>
    <property type="match status" value="1"/>
</dbReference>